<dbReference type="SUPFAM" id="SSF56784">
    <property type="entry name" value="HAD-like"/>
    <property type="match status" value="1"/>
</dbReference>
<dbReference type="Gene3D" id="3.40.1110.10">
    <property type="entry name" value="Calcium-transporting ATPase, cytoplasmic domain N"/>
    <property type="match status" value="1"/>
</dbReference>
<dbReference type="AlphaFoldDB" id="A0A919N0A6"/>
<dbReference type="Pfam" id="PF00702">
    <property type="entry name" value="Hydrolase"/>
    <property type="match status" value="1"/>
</dbReference>
<evidence type="ECO:0000256" key="4">
    <source>
        <dbReference type="ARBA" id="ARBA00023136"/>
    </source>
</evidence>
<organism evidence="6 7">
    <name type="scientific">Paractinoplanes rishiriensis</name>
    <dbReference type="NCBI Taxonomy" id="1050105"/>
    <lineage>
        <taxon>Bacteria</taxon>
        <taxon>Bacillati</taxon>
        <taxon>Actinomycetota</taxon>
        <taxon>Actinomycetes</taxon>
        <taxon>Micromonosporales</taxon>
        <taxon>Micromonosporaceae</taxon>
        <taxon>Paractinoplanes</taxon>
    </lineage>
</organism>
<dbReference type="InterPro" id="IPR001757">
    <property type="entry name" value="P_typ_ATPase"/>
</dbReference>
<gene>
    <name evidence="6" type="ORF">Ari01nite_97740</name>
</gene>
<keyword evidence="7" id="KW-1185">Reference proteome</keyword>
<feature type="compositionally biased region" description="Basic residues" evidence="5">
    <location>
        <begin position="163"/>
        <end position="181"/>
    </location>
</feature>
<dbReference type="InterPro" id="IPR023214">
    <property type="entry name" value="HAD_sf"/>
</dbReference>
<accession>A0A919N0A6</accession>
<evidence type="ECO:0000313" key="6">
    <source>
        <dbReference type="EMBL" id="GIF02310.1"/>
    </source>
</evidence>
<sequence length="222" mass="23333">MLAAAADLAGNGLRVLAVATTVAAGPVDAADPPPLRIAGLLGIGDPLRATAVDRARAFHRCGVRLLLITGDRPATAGAIGAELGLINDGDQGPLDPDTVEHTRVYARTQPEQKLDIIASLQQGGHVVAMTGDGVNDAPALRRADIGVAMGGGTEVASAGRRTGPGRRHPGHRGRRHRRRPPQLRQHPPLPALRPVRRRRTADHAGWSSVRVLSRPPRSPQDA</sequence>
<feature type="region of interest" description="Disordered" evidence="5">
    <location>
        <begin position="153"/>
        <end position="222"/>
    </location>
</feature>
<dbReference type="GO" id="GO:0005524">
    <property type="term" value="F:ATP binding"/>
    <property type="evidence" value="ECO:0007669"/>
    <property type="project" value="InterPro"/>
</dbReference>
<dbReference type="EMBL" id="BOMV01000129">
    <property type="protein sequence ID" value="GIF02310.1"/>
    <property type="molecule type" value="Genomic_DNA"/>
</dbReference>
<evidence type="ECO:0000256" key="3">
    <source>
        <dbReference type="ARBA" id="ARBA00022989"/>
    </source>
</evidence>
<evidence type="ECO:0000313" key="7">
    <source>
        <dbReference type="Proteomes" id="UP000636960"/>
    </source>
</evidence>
<dbReference type="PRINTS" id="PR00119">
    <property type="entry name" value="CATATPASE"/>
</dbReference>
<evidence type="ECO:0000256" key="2">
    <source>
        <dbReference type="ARBA" id="ARBA00022692"/>
    </source>
</evidence>
<dbReference type="PRINTS" id="PR00120">
    <property type="entry name" value="HATPASE"/>
</dbReference>
<comment type="caution">
    <text evidence="6">The sequence shown here is derived from an EMBL/GenBank/DDBJ whole genome shotgun (WGS) entry which is preliminary data.</text>
</comment>
<keyword evidence="4" id="KW-0472">Membrane</keyword>
<keyword evidence="3" id="KW-1133">Transmembrane helix</keyword>
<dbReference type="InterPro" id="IPR036412">
    <property type="entry name" value="HAD-like_sf"/>
</dbReference>
<dbReference type="InterPro" id="IPR023299">
    <property type="entry name" value="ATPase_P-typ_cyto_dom_N"/>
</dbReference>
<dbReference type="NCBIfam" id="TIGR01494">
    <property type="entry name" value="ATPase_P-type"/>
    <property type="match status" value="1"/>
</dbReference>
<dbReference type="Proteomes" id="UP000636960">
    <property type="component" value="Unassembled WGS sequence"/>
</dbReference>
<evidence type="ECO:0000256" key="1">
    <source>
        <dbReference type="ARBA" id="ARBA00004141"/>
    </source>
</evidence>
<dbReference type="Gene3D" id="3.40.50.1000">
    <property type="entry name" value="HAD superfamily/HAD-like"/>
    <property type="match status" value="1"/>
</dbReference>
<evidence type="ECO:0000256" key="5">
    <source>
        <dbReference type="SAM" id="MobiDB-lite"/>
    </source>
</evidence>
<reference evidence="6" key="1">
    <citation type="submission" date="2021-01" db="EMBL/GenBank/DDBJ databases">
        <title>Whole genome shotgun sequence of Actinoplanes rishiriensis NBRC 108556.</title>
        <authorList>
            <person name="Komaki H."/>
            <person name="Tamura T."/>
        </authorList>
    </citation>
    <scope>NUCLEOTIDE SEQUENCE</scope>
    <source>
        <strain evidence="6">NBRC 108556</strain>
    </source>
</reference>
<dbReference type="PANTHER" id="PTHR42861">
    <property type="entry name" value="CALCIUM-TRANSPORTING ATPASE"/>
    <property type="match status" value="1"/>
</dbReference>
<dbReference type="RefSeq" id="WP_275410969.1">
    <property type="nucleotide sequence ID" value="NZ_BOMV01000129.1"/>
</dbReference>
<proteinExistence type="predicted"/>
<name>A0A919N0A6_9ACTN</name>
<keyword evidence="2" id="KW-0812">Transmembrane</keyword>
<comment type="subcellular location">
    <subcellularLocation>
        <location evidence="1">Membrane</location>
        <topology evidence="1">Multi-pass membrane protein</topology>
    </subcellularLocation>
</comment>
<dbReference type="GO" id="GO:0016887">
    <property type="term" value="F:ATP hydrolysis activity"/>
    <property type="evidence" value="ECO:0007669"/>
    <property type="project" value="InterPro"/>
</dbReference>
<protein>
    <submittedName>
        <fullName evidence="6">Uncharacterized protein</fullName>
    </submittedName>
</protein>
<dbReference type="GO" id="GO:0016020">
    <property type="term" value="C:membrane"/>
    <property type="evidence" value="ECO:0007669"/>
    <property type="project" value="UniProtKB-SubCell"/>
</dbReference>